<dbReference type="SUPFAM" id="SSF55729">
    <property type="entry name" value="Acyl-CoA N-acyltransferases (Nat)"/>
    <property type="match status" value="1"/>
</dbReference>
<dbReference type="PROSITE" id="PS51186">
    <property type="entry name" value="GNAT"/>
    <property type="match status" value="1"/>
</dbReference>
<evidence type="ECO:0000313" key="5">
    <source>
        <dbReference type="Proteomes" id="UP000229523"/>
    </source>
</evidence>
<comment type="caution">
    <text evidence="4">The sequence shown here is derived from an EMBL/GenBank/DDBJ whole genome shotgun (WGS) entry which is preliminary data.</text>
</comment>
<keyword evidence="2" id="KW-0012">Acyltransferase</keyword>
<dbReference type="InterPro" id="IPR016181">
    <property type="entry name" value="Acyl_CoA_acyltransferase"/>
</dbReference>
<dbReference type="Pfam" id="PF00583">
    <property type="entry name" value="Acetyltransf_1"/>
    <property type="match status" value="1"/>
</dbReference>
<dbReference type="PANTHER" id="PTHR43626:SF4">
    <property type="entry name" value="GCN5-RELATED N-ACETYLTRANSFERASE 2, CHLOROPLASTIC"/>
    <property type="match status" value="1"/>
</dbReference>
<keyword evidence="5" id="KW-1185">Reference proteome</keyword>
<reference evidence="4 5" key="1">
    <citation type="journal article" date="2018" name="Front. Microbiol.">
        <title>Description and Comparative Genomics of Macrococcus caseolyticus subsp. hominis subsp. nov., Macrococcus goetzii sp. nov., Macrococcus epidermidis sp. nov., and Macrococcus bohemicus sp. nov., Novel Macrococci From Human Clinical Material With Virulence Potential and Suspected Uptake of Foreign DNA by Natural Transformation.</title>
        <authorList>
            <person name="Maslanova I."/>
            <person name="Wertheimer Z."/>
            <person name="Sedlacek I."/>
            <person name="Svec P."/>
            <person name="Indrakova A."/>
            <person name="Kovarovic V."/>
            <person name="Schumann P."/>
            <person name="Sproer C."/>
            <person name="Kralova S."/>
            <person name="Sedo O."/>
            <person name="Kristofova L."/>
            <person name="Vrbovska V."/>
            <person name="Fuzik T."/>
            <person name="Petras P."/>
            <person name="Zdrahal Z."/>
            <person name="Ruzickova V."/>
            <person name="Doskar J."/>
            <person name="Pantucek R."/>
        </authorList>
    </citation>
    <scope>NUCLEOTIDE SEQUENCE [LARGE SCALE GENOMIC DNA]</scope>
    <source>
        <strain evidence="4 5">CCM 4927</strain>
    </source>
</reference>
<dbReference type="AlphaFoldDB" id="A0A2G5NRQ7"/>
<dbReference type="GO" id="GO:0005737">
    <property type="term" value="C:cytoplasm"/>
    <property type="evidence" value="ECO:0007669"/>
    <property type="project" value="TreeGrafter"/>
</dbReference>
<accession>A0A2G5NRQ7</accession>
<keyword evidence="1" id="KW-0808">Transferase</keyword>
<evidence type="ECO:0000313" key="4">
    <source>
        <dbReference type="EMBL" id="RAI82943.1"/>
    </source>
</evidence>
<name>A0A2G5NRQ7_9STAP</name>
<dbReference type="CDD" id="cd04301">
    <property type="entry name" value="NAT_SF"/>
    <property type="match status" value="1"/>
</dbReference>
<evidence type="ECO:0000256" key="1">
    <source>
        <dbReference type="ARBA" id="ARBA00022679"/>
    </source>
</evidence>
<organism evidence="4 5">
    <name type="scientific">Macrococcoides goetzii</name>
    <dbReference type="NCBI Taxonomy" id="1891097"/>
    <lineage>
        <taxon>Bacteria</taxon>
        <taxon>Bacillati</taxon>
        <taxon>Bacillota</taxon>
        <taxon>Bacilli</taxon>
        <taxon>Bacillales</taxon>
        <taxon>Staphylococcaceae</taxon>
        <taxon>Macrococcoides</taxon>
    </lineage>
</organism>
<dbReference type="Gene3D" id="3.40.630.30">
    <property type="match status" value="1"/>
</dbReference>
<dbReference type="RefSeq" id="WP_099577455.1">
    <property type="nucleotide sequence ID" value="NZ_MJBI02000001.1"/>
</dbReference>
<dbReference type="EMBL" id="MJBI02000001">
    <property type="protein sequence ID" value="RAI82943.1"/>
    <property type="molecule type" value="Genomic_DNA"/>
</dbReference>
<evidence type="ECO:0000259" key="3">
    <source>
        <dbReference type="PROSITE" id="PS51186"/>
    </source>
</evidence>
<dbReference type="InterPro" id="IPR045039">
    <property type="entry name" value="NSI-like"/>
</dbReference>
<evidence type="ECO:0000256" key="2">
    <source>
        <dbReference type="ARBA" id="ARBA00023315"/>
    </source>
</evidence>
<gene>
    <name evidence="4" type="ORF">BFS35_004445</name>
</gene>
<protein>
    <submittedName>
        <fullName evidence="4">N-acetyltransferase</fullName>
    </submittedName>
</protein>
<dbReference type="GO" id="GO:0008080">
    <property type="term" value="F:N-acetyltransferase activity"/>
    <property type="evidence" value="ECO:0007669"/>
    <property type="project" value="InterPro"/>
</dbReference>
<proteinExistence type="predicted"/>
<dbReference type="Proteomes" id="UP000229523">
    <property type="component" value="Unassembled WGS sequence"/>
</dbReference>
<dbReference type="PANTHER" id="PTHR43626">
    <property type="entry name" value="ACYL-COA N-ACYLTRANSFERASE"/>
    <property type="match status" value="1"/>
</dbReference>
<dbReference type="InterPro" id="IPR000182">
    <property type="entry name" value="GNAT_dom"/>
</dbReference>
<feature type="domain" description="N-acetyltransferase" evidence="3">
    <location>
        <begin position="5"/>
        <end position="140"/>
    </location>
</feature>
<sequence>MSSIQYTSQIKQDEYQQLVAVYHSVGWMGHDLNKVEQIYNNSSHYMIAKDNETVIGFARALSDGVFNAAIYDVVVHPNYQGRGIARNLVQQLLDQFESLSCIHLISTTGNEAFYNKLGFKKLTTAMAVYHKPQLEAEYTE</sequence>